<dbReference type="EMBL" id="ML213670">
    <property type="protein sequence ID" value="TFK32552.1"/>
    <property type="molecule type" value="Genomic_DNA"/>
</dbReference>
<keyword evidence="2" id="KW-1185">Reference proteome</keyword>
<sequence>MLRHSPSLPRSQPSCVHHLCRRSSRSKLPLTLCVYSTLAFSCCRSRWLNAIY</sequence>
<proteinExistence type="predicted"/>
<feature type="non-terminal residue" evidence="1">
    <location>
        <position position="1"/>
    </location>
</feature>
<reference evidence="1 2" key="1">
    <citation type="journal article" date="2019" name="Nat. Ecol. Evol.">
        <title>Megaphylogeny resolves global patterns of mushroom evolution.</title>
        <authorList>
            <person name="Varga T."/>
            <person name="Krizsan K."/>
            <person name="Foldi C."/>
            <person name="Dima B."/>
            <person name="Sanchez-Garcia M."/>
            <person name="Sanchez-Ramirez S."/>
            <person name="Szollosi G.J."/>
            <person name="Szarkandi J.G."/>
            <person name="Papp V."/>
            <person name="Albert L."/>
            <person name="Andreopoulos W."/>
            <person name="Angelini C."/>
            <person name="Antonin V."/>
            <person name="Barry K.W."/>
            <person name="Bougher N.L."/>
            <person name="Buchanan P."/>
            <person name="Buyck B."/>
            <person name="Bense V."/>
            <person name="Catcheside P."/>
            <person name="Chovatia M."/>
            <person name="Cooper J."/>
            <person name="Damon W."/>
            <person name="Desjardin D."/>
            <person name="Finy P."/>
            <person name="Geml J."/>
            <person name="Haridas S."/>
            <person name="Hughes K."/>
            <person name="Justo A."/>
            <person name="Karasinski D."/>
            <person name="Kautmanova I."/>
            <person name="Kiss B."/>
            <person name="Kocsube S."/>
            <person name="Kotiranta H."/>
            <person name="LaButti K.M."/>
            <person name="Lechner B.E."/>
            <person name="Liimatainen K."/>
            <person name="Lipzen A."/>
            <person name="Lukacs Z."/>
            <person name="Mihaltcheva S."/>
            <person name="Morgado L.N."/>
            <person name="Niskanen T."/>
            <person name="Noordeloos M.E."/>
            <person name="Ohm R.A."/>
            <person name="Ortiz-Santana B."/>
            <person name="Ovrebo C."/>
            <person name="Racz N."/>
            <person name="Riley R."/>
            <person name="Savchenko A."/>
            <person name="Shiryaev A."/>
            <person name="Soop K."/>
            <person name="Spirin V."/>
            <person name="Szebenyi C."/>
            <person name="Tomsovsky M."/>
            <person name="Tulloss R.E."/>
            <person name="Uehling J."/>
            <person name="Grigoriev I.V."/>
            <person name="Vagvolgyi C."/>
            <person name="Papp T."/>
            <person name="Martin F.M."/>
            <person name="Miettinen O."/>
            <person name="Hibbett D.S."/>
            <person name="Nagy L.G."/>
        </authorList>
    </citation>
    <scope>NUCLEOTIDE SEQUENCE [LARGE SCALE GENOMIC DNA]</scope>
    <source>
        <strain evidence="1 2">CBS 166.37</strain>
    </source>
</reference>
<gene>
    <name evidence="1" type="ORF">BDQ12DRAFT_692344</name>
</gene>
<dbReference type="Proteomes" id="UP000308652">
    <property type="component" value="Unassembled WGS sequence"/>
</dbReference>
<name>A0A5C3LIP5_9AGAR</name>
<evidence type="ECO:0000313" key="2">
    <source>
        <dbReference type="Proteomes" id="UP000308652"/>
    </source>
</evidence>
<accession>A0A5C3LIP5</accession>
<dbReference type="AlphaFoldDB" id="A0A5C3LIP5"/>
<organism evidence="1 2">
    <name type="scientific">Crucibulum laeve</name>
    <dbReference type="NCBI Taxonomy" id="68775"/>
    <lineage>
        <taxon>Eukaryota</taxon>
        <taxon>Fungi</taxon>
        <taxon>Dikarya</taxon>
        <taxon>Basidiomycota</taxon>
        <taxon>Agaricomycotina</taxon>
        <taxon>Agaricomycetes</taxon>
        <taxon>Agaricomycetidae</taxon>
        <taxon>Agaricales</taxon>
        <taxon>Agaricineae</taxon>
        <taxon>Nidulariaceae</taxon>
        <taxon>Crucibulum</taxon>
    </lineage>
</organism>
<protein>
    <submittedName>
        <fullName evidence="1">Uncharacterized protein</fullName>
    </submittedName>
</protein>
<evidence type="ECO:0000313" key="1">
    <source>
        <dbReference type="EMBL" id="TFK32552.1"/>
    </source>
</evidence>